<dbReference type="SUPFAM" id="SSF52540">
    <property type="entry name" value="P-loop containing nucleoside triphosphate hydrolases"/>
    <property type="match status" value="1"/>
</dbReference>
<feature type="region of interest" description="Disordered" evidence="1">
    <location>
        <begin position="65"/>
        <end position="84"/>
    </location>
</feature>
<feature type="domain" description="CobQ/CobB/MinD/ParA nucleotide binding" evidence="2">
    <location>
        <begin position="6"/>
        <end position="227"/>
    </location>
</feature>
<feature type="compositionally biased region" description="Acidic residues" evidence="1">
    <location>
        <begin position="301"/>
        <end position="332"/>
    </location>
</feature>
<accession>A0ABD5M9V6</accession>
<feature type="compositionally biased region" description="Acidic residues" evidence="1">
    <location>
        <begin position="425"/>
        <end position="446"/>
    </location>
</feature>
<evidence type="ECO:0000259" key="2">
    <source>
        <dbReference type="Pfam" id="PF01656"/>
    </source>
</evidence>
<organism evidence="3 4">
    <name type="scientific">Halobellus rubicundus</name>
    <dbReference type="NCBI Taxonomy" id="2996466"/>
    <lineage>
        <taxon>Archaea</taxon>
        <taxon>Methanobacteriati</taxon>
        <taxon>Methanobacteriota</taxon>
        <taxon>Stenosarchaea group</taxon>
        <taxon>Halobacteria</taxon>
        <taxon>Halobacteriales</taxon>
        <taxon>Haloferacaceae</taxon>
        <taxon>Halobellus</taxon>
    </lineage>
</organism>
<feature type="compositionally biased region" description="Low complexity" evidence="1">
    <location>
        <begin position="368"/>
        <end position="382"/>
    </location>
</feature>
<feature type="compositionally biased region" description="Low complexity" evidence="1">
    <location>
        <begin position="261"/>
        <end position="275"/>
    </location>
</feature>
<feature type="compositionally biased region" description="Acidic residues" evidence="1">
    <location>
        <begin position="468"/>
        <end position="486"/>
    </location>
</feature>
<feature type="region of interest" description="Disordered" evidence="1">
    <location>
        <begin position="261"/>
        <end position="497"/>
    </location>
</feature>
<sequence>MGRVYAVVSAKGGVGKTTTAANLAAVLAAAGSDVAVVDGDLGMANLASALGVSLGDVTLHDVLADDGGAPGDSDGAGGSESAGADVEEAIHEGPHGMAVVPGSPDLDAFSRADPEGMESVLAALRERYEYVILDTGAGLSNDTVVPLTHVDEAILVSTPTRDALGDTDKTRQVADRLDIPVAGAVLTRAAPADADSEVVAAHLDADILGTVPDAAEIGQAAAAGEPLTTFAPGSDAAAAFRTLAATVTDEEIDADADAGAGAGTVAESDAVASDAAESDAAEPESDAPDEDVSVDAPSPDVDIDLDSETDGETDEDSPEDALAEYVSEDGDDIVVAGSHEADLDPDAVDPDEEETAAAADSEPDSESASDAAPDAAESPAAVDDAEAPPSDEPLVEPADPDELDAGREGAVADDPDSGVYTTSLADEDSEGDADADGTDSEGDADEVASTSDSAASSTRSAANGDTADTGDGENGDESDESEEDDENGRGLFGRFFG</sequence>
<dbReference type="PANTHER" id="PTHR43384">
    <property type="entry name" value="SEPTUM SITE-DETERMINING PROTEIN MIND HOMOLOG, CHLOROPLASTIC-RELATED"/>
    <property type="match status" value="1"/>
</dbReference>
<dbReference type="InterPro" id="IPR050625">
    <property type="entry name" value="ParA/MinD_ATPase"/>
</dbReference>
<feature type="compositionally biased region" description="Low complexity" evidence="1">
    <location>
        <begin position="447"/>
        <end position="462"/>
    </location>
</feature>
<dbReference type="Proteomes" id="UP001570511">
    <property type="component" value="Unassembled WGS sequence"/>
</dbReference>
<evidence type="ECO:0000313" key="4">
    <source>
        <dbReference type="Proteomes" id="UP001570511"/>
    </source>
</evidence>
<comment type="caution">
    <text evidence="3">The sequence shown here is derived from an EMBL/GenBank/DDBJ whole genome shotgun (WGS) entry which is preliminary data.</text>
</comment>
<dbReference type="RefSeq" id="WP_372386433.1">
    <property type="nucleotide sequence ID" value="NZ_JBGNYA010000001.1"/>
</dbReference>
<dbReference type="AlphaFoldDB" id="A0ABD5M9V6"/>
<keyword evidence="4" id="KW-1185">Reference proteome</keyword>
<dbReference type="Gene3D" id="3.40.50.300">
    <property type="entry name" value="P-loop containing nucleotide triphosphate hydrolases"/>
    <property type="match status" value="1"/>
</dbReference>
<evidence type="ECO:0000256" key="1">
    <source>
        <dbReference type="SAM" id="MobiDB-lite"/>
    </source>
</evidence>
<dbReference type="InterPro" id="IPR027417">
    <property type="entry name" value="P-loop_NTPase"/>
</dbReference>
<proteinExistence type="predicted"/>
<feature type="compositionally biased region" description="Acidic residues" evidence="1">
    <location>
        <begin position="276"/>
        <end position="293"/>
    </location>
</feature>
<gene>
    <name evidence="3" type="ORF">OS889_00015</name>
</gene>
<evidence type="ECO:0000313" key="3">
    <source>
        <dbReference type="EMBL" id="MFA1609389.1"/>
    </source>
</evidence>
<reference evidence="3 4" key="1">
    <citation type="submission" date="2024-08" db="EMBL/GenBank/DDBJ databases">
        <title>Halobellus sp. MBLA0158 whole genome sequence.</title>
        <authorList>
            <person name="Hwang C.Y."/>
            <person name="Cho E.-S."/>
            <person name="Seo M.-J."/>
        </authorList>
    </citation>
    <scope>NUCLEOTIDE SEQUENCE [LARGE SCALE GENOMIC DNA]</scope>
    <source>
        <strain evidence="3 4">MBLA0158</strain>
    </source>
</reference>
<dbReference type="Pfam" id="PF01656">
    <property type="entry name" value="CbiA"/>
    <property type="match status" value="1"/>
</dbReference>
<dbReference type="EMBL" id="JBGNYA010000001">
    <property type="protein sequence ID" value="MFA1609389.1"/>
    <property type="molecule type" value="Genomic_DNA"/>
</dbReference>
<feature type="compositionally biased region" description="Gly residues" evidence="1">
    <location>
        <begin position="68"/>
        <end position="80"/>
    </location>
</feature>
<dbReference type="InterPro" id="IPR002586">
    <property type="entry name" value="CobQ/CobB/MinD/ParA_Nub-bd_dom"/>
</dbReference>
<name>A0ABD5M9V6_9EURY</name>
<protein>
    <submittedName>
        <fullName evidence="3">P-loop NTPase</fullName>
    </submittedName>
</protein>
<feature type="compositionally biased region" description="Acidic residues" evidence="1">
    <location>
        <begin position="343"/>
        <end position="367"/>
    </location>
</feature>
<dbReference type="PANTHER" id="PTHR43384:SF10">
    <property type="entry name" value="ATPASE INVOLVED IN CHROMOSOME PARTITIONING, PARA_MIND FAMILY"/>
    <property type="match status" value="1"/>
</dbReference>